<dbReference type="EMBL" id="CABFNS010000704">
    <property type="protein sequence ID" value="VUC23373.1"/>
    <property type="molecule type" value="Genomic_DNA"/>
</dbReference>
<accession>A0ABY6TXG5</accession>
<feature type="region of interest" description="Disordered" evidence="3">
    <location>
        <begin position="825"/>
        <end position="903"/>
    </location>
</feature>
<keyword evidence="6" id="KW-1185">Reference proteome</keyword>
<dbReference type="Pfam" id="PF25078">
    <property type="entry name" value="DUF7801"/>
    <property type="match status" value="1"/>
</dbReference>
<dbReference type="InterPro" id="IPR056703">
    <property type="entry name" value="DUF7801"/>
</dbReference>
<organism evidence="5 6">
    <name type="scientific">Bionectria ochroleuca</name>
    <name type="common">Gliocladium roseum</name>
    <dbReference type="NCBI Taxonomy" id="29856"/>
    <lineage>
        <taxon>Eukaryota</taxon>
        <taxon>Fungi</taxon>
        <taxon>Dikarya</taxon>
        <taxon>Ascomycota</taxon>
        <taxon>Pezizomycotina</taxon>
        <taxon>Sordariomycetes</taxon>
        <taxon>Hypocreomycetidae</taxon>
        <taxon>Hypocreales</taxon>
        <taxon>Bionectriaceae</taxon>
        <taxon>Clonostachys</taxon>
    </lineage>
</organism>
<dbReference type="Pfam" id="PF15456">
    <property type="entry name" value="Uds1"/>
    <property type="match status" value="1"/>
</dbReference>
<keyword evidence="1" id="KW-0807">Transducer</keyword>
<comment type="caution">
    <text evidence="5">The sequence shown here is derived from an EMBL/GenBank/DDBJ whole genome shotgun (WGS) entry which is preliminary data.</text>
</comment>
<feature type="domain" description="Methyl-accepting transducer" evidence="4">
    <location>
        <begin position="494"/>
        <end position="727"/>
    </location>
</feature>
<proteinExistence type="predicted"/>
<evidence type="ECO:0000256" key="2">
    <source>
        <dbReference type="SAM" id="Coils"/>
    </source>
</evidence>
<dbReference type="InterPro" id="IPR004089">
    <property type="entry name" value="MCPsignal_dom"/>
</dbReference>
<sequence>MAYPLDMATDDFSPPPRTGIEPNGNVVVDSYRQDIMNGFEQAAPVYNSMNPGRPQSSVMVDLKDPIQIHLLTETALSDSKEFEILSQEEIDGLKKLVQTLTKRIESTRSNLLIQAKYRDAANSMAKLYNPSNGENPDEEHNMREAEEERRVTQQRCEDLAAELFYLEKRLMEPKSRLLEHTAGILQLTHKASKKKATANGQPLNGVPGSPESLYTYTQGRDSLYGPDGFYTDDTSFEEFERGNSKALNNPLEIPMKSPIREQQSQLKEELDRSREENTYLMGSISDMEKRLEDLNSSLRDTIIRFNPENNAEFLPPPRSAAPNGADPAEFLKEQFDYLETALEAIEAEQQTLLDELHGNEHLHENIGSSNVEATLTELWNMIHNGYTDIRKRQEDRRRARADKGLEDDEDISDDEGIDLSESYTLFGFSSRVRWLYRQATVLKDQKSVLKRQIKQQRELNNKSDAEKDAELAQKQEELDQSHILISRAEKDAMDAQTMLSEALEELEQARDVSRGAGDAQAELQERAAKTEALEAKLKELQRSLAESEADSQATQQRLAQVDSSITTLSEALDDATEAAAQSHAKSEHLQQELRQKQEEIAQAQEMIAHAQKEIAQAQEEAREAQEEAEQAQDEAEKAHEEAQRAQEEVKKAQEEAEKAEEEAEKAHEEVEQAYNEAKQAQEAAKHMEEEIKKKDKALKEKEEEFDTLNMSYVELKTEVTIARAELDGAYGTRAERAADVAAIRVNGEINKLEAQVQKLKSELAETVKELEEVTKETIGSEREKTELEGKLDEAISARMALETDLSNMRERLDVELQKSTDKLAQLQDELDGERLKASRGDASARPGAGAAMLSEKFRATMREERKKFQEDIKEERTKSRKLEEELSKLKRAQGPGKSPLSPR</sequence>
<reference evidence="5 6" key="1">
    <citation type="submission" date="2019-06" db="EMBL/GenBank/DDBJ databases">
        <authorList>
            <person name="Broberg M."/>
        </authorList>
    </citation>
    <scope>NUCLEOTIDE SEQUENCE [LARGE SCALE GENOMIC DNA]</scope>
</reference>
<gene>
    <name evidence="5" type="ORF">CLO192961_LOCUS114410</name>
</gene>
<keyword evidence="2" id="KW-0175">Coiled coil</keyword>
<dbReference type="InterPro" id="IPR029191">
    <property type="entry name" value="Uds1"/>
</dbReference>
<name>A0ABY6TXG5_BIOOC</name>
<dbReference type="PANTHER" id="PTHR18887">
    <property type="entry name" value="GOLGI-ASSOCIATED PROTEIN GCP360-RELATED"/>
    <property type="match status" value="1"/>
</dbReference>
<evidence type="ECO:0000256" key="1">
    <source>
        <dbReference type="PROSITE-ProRule" id="PRU00284"/>
    </source>
</evidence>
<evidence type="ECO:0000256" key="3">
    <source>
        <dbReference type="SAM" id="MobiDB-lite"/>
    </source>
</evidence>
<protein>
    <recommendedName>
        <fullName evidence="4">Methyl-accepting transducer domain-containing protein</fullName>
    </recommendedName>
</protein>
<feature type="coiled-coil region" evidence="2">
    <location>
        <begin position="135"/>
        <end position="162"/>
    </location>
</feature>
<feature type="compositionally biased region" description="Basic and acidic residues" evidence="3">
    <location>
        <begin position="634"/>
        <end position="656"/>
    </location>
</feature>
<feature type="region of interest" description="Disordered" evidence="3">
    <location>
        <begin position="572"/>
        <end position="691"/>
    </location>
</feature>
<feature type="compositionally biased region" description="Low complexity" evidence="3">
    <location>
        <begin position="607"/>
        <end position="618"/>
    </location>
</feature>
<evidence type="ECO:0000259" key="4">
    <source>
        <dbReference type="PROSITE" id="PS50111"/>
    </source>
</evidence>
<evidence type="ECO:0000313" key="6">
    <source>
        <dbReference type="Proteomes" id="UP000766486"/>
    </source>
</evidence>
<dbReference type="PROSITE" id="PS50111">
    <property type="entry name" value="CHEMOTAXIS_TRANSDUC_2"/>
    <property type="match status" value="1"/>
</dbReference>
<dbReference type="InterPro" id="IPR026202">
    <property type="entry name" value="GOLGB1"/>
</dbReference>
<feature type="compositionally biased region" description="Basic and acidic residues" evidence="3">
    <location>
        <begin position="855"/>
        <end position="888"/>
    </location>
</feature>
<evidence type="ECO:0000313" key="5">
    <source>
        <dbReference type="EMBL" id="VUC23373.1"/>
    </source>
</evidence>
<feature type="region of interest" description="Disordered" evidence="3">
    <location>
        <begin position="247"/>
        <end position="274"/>
    </location>
</feature>
<feature type="region of interest" description="Disordered" evidence="3">
    <location>
        <begin position="1"/>
        <end position="21"/>
    </location>
</feature>
<dbReference type="PANTHER" id="PTHR18887:SF5">
    <property type="entry name" value="GOLGIN SUBFAMILY B MEMBER 1-LIKE"/>
    <property type="match status" value="1"/>
</dbReference>
<feature type="compositionally biased region" description="Basic and acidic residues" evidence="3">
    <location>
        <begin position="584"/>
        <end position="599"/>
    </location>
</feature>
<dbReference type="Proteomes" id="UP000766486">
    <property type="component" value="Unassembled WGS sequence"/>
</dbReference>
<dbReference type="Gene3D" id="1.20.120.330">
    <property type="entry name" value="Nucleotidyltransferases domain 2"/>
    <property type="match status" value="1"/>
</dbReference>